<sequence>MHEVAVLAAALLQGVGFRRCCQHQRRVLSEHRLEQGRRRLIAELTSPIHSPSKWPVYREQPLRLGTPEASPRFPARFRTRGYAECVRARTRVHSGRASDVAMTIECIAARVACPAITQGHTPAPATYTRDVRVGGGSIEPRDTPLAVRHHYNPPPPFSLHCRGVGYRASATHAPSHPTKLPINHSPPPWTTATCQKRGRRLLNGSEKFYSSCVSKHCRAANSSRHVENGRVCVFFCRFVLCSSGLCDSDIMGTSVPGLVTVLSGEYEKSAAMTTYHSHHRIYSYEPLLLTRPTRFGHLRIIFSFGFHYTKPVSTEFEWRNNVKGEGNGRFLTKPADQQHRPAQLPRAKIRERPRRKSSPVRLEKLQWMYGEKIAHSSCCNGGLVVRQLASHQGEPGSIPDGRFSRRVFLGISRFPRPFIPKPLLTHLSSPARGLKFSLLKAAQISPLQQSSFLNSRRHLRNSILQFHLHLEGHREVRALAEVNVKTNHLREAQEFEYTWGSLWPV</sequence>
<comment type="caution">
    <text evidence="2">The sequence shown here is derived from an EMBL/GenBank/DDBJ whole genome shotgun (WGS) entry which is preliminary data.</text>
</comment>
<evidence type="ECO:0000313" key="3">
    <source>
        <dbReference type="Proteomes" id="UP001159363"/>
    </source>
</evidence>
<accession>A0ABQ9GPT6</accession>
<organism evidence="2 3">
    <name type="scientific">Dryococelus australis</name>
    <dbReference type="NCBI Taxonomy" id="614101"/>
    <lineage>
        <taxon>Eukaryota</taxon>
        <taxon>Metazoa</taxon>
        <taxon>Ecdysozoa</taxon>
        <taxon>Arthropoda</taxon>
        <taxon>Hexapoda</taxon>
        <taxon>Insecta</taxon>
        <taxon>Pterygota</taxon>
        <taxon>Neoptera</taxon>
        <taxon>Polyneoptera</taxon>
        <taxon>Phasmatodea</taxon>
        <taxon>Verophasmatodea</taxon>
        <taxon>Anareolatae</taxon>
        <taxon>Phasmatidae</taxon>
        <taxon>Eurycanthinae</taxon>
        <taxon>Dryococelus</taxon>
    </lineage>
</organism>
<reference evidence="2 3" key="1">
    <citation type="submission" date="2023-02" db="EMBL/GenBank/DDBJ databases">
        <title>LHISI_Scaffold_Assembly.</title>
        <authorList>
            <person name="Stuart O.P."/>
            <person name="Cleave R."/>
            <person name="Magrath M.J.L."/>
            <person name="Mikheyev A.S."/>
        </authorList>
    </citation>
    <scope>NUCLEOTIDE SEQUENCE [LARGE SCALE GENOMIC DNA]</scope>
    <source>
        <strain evidence="2">Daus_M_001</strain>
        <tissue evidence="2">Leg muscle</tissue>
    </source>
</reference>
<gene>
    <name evidence="2" type="ORF">PR048_024858</name>
</gene>
<protein>
    <submittedName>
        <fullName evidence="2">Uncharacterized protein</fullName>
    </submittedName>
</protein>
<evidence type="ECO:0000313" key="2">
    <source>
        <dbReference type="EMBL" id="KAJ8874018.1"/>
    </source>
</evidence>
<feature type="compositionally biased region" description="Basic residues" evidence="1">
    <location>
        <begin position="347"/>
        <end position="357"/>
    </location>
</feature>
<evidence type="ECO:0000256" key="1">
    <source>
        <dbReference type="SAM" id="MobiDB-lite"/>
    </source>
</evidence>
<name>A0ABQ9GPT6_9NEOP</name>
<proteinExistence type="predicted"/>
<feature type="region of interest" description="Disordered" evidence="1">
    <location>
        <begin position="330"/>
        <end position="357"/>
    </location>
</feature>
<dbReference type="Proteomes" id="UP001159363">
    <property type="component" value="Chromosome 9"/>
</dbReference>
<keyword evidence="3" id="KW-1185">Reference proteome</keyword>
<dbReference type="EMBL" id="JARBHB010000010">
    <property type="protein sequence ID" value="KAJ8874018.1"/>
    <property type="molecule type" value="Genomic_DNA"/>
</dbReference>